<comment type="caution">
    <text evidence="1">The sequence shown here is derived from an EMBL/GenBank/DDBJ whole genome shotgun (WGS) entry which is preliminary data.</text>
</comment>
<dbReference type="RefSeq" id="WP_209700851.1">
    <property type="nucleotide sequence ID" value="NZ_JAGGLM010000002.1"/>
</dbReference>
<dbReference type="Proteomes" id="UP001519307">
    <property type="component" value="Unassembled WGS sequence"/>
</dbReference>
<evidence type="ECO:0000313" key="2">
    <source>
        <dbReference type="Proteomes" id="UP001519307"/>
    </source>
</evidence>
<organism evidence="1 2">
    <name type="scientific">Clostridium algifaecis</name>
    <dbReference type="NCBI Taxonomy" id="1472040"/>
    <lineage>
        <taxon>Bacteria</taxon>
        <taxon>Bacillati</taxon>
        <taxon>Bacillota</taxon>
        <taxon>Clostridia</taxon>
        <taxon>Eubacteriales</taxon>
        <taxon>Clostridiaceae</taxon>
        <taxon>Clostridium</taxon>
    </lineage>
</organism>
<dbReference type="EMBL" id="JAGGLM010000002">
    <property type="protein sequence ID" value="MBP2031899.1"/>
    <property type="molecule type" value="Genomic_DNA"/>
</dbReference>
<gene>
    <name evidence="1" type="ORF">J2Z42_000564</name>
</gene>
<keyword evidence="2" id="KW-1185">Reference proteome</keyword>
<protein>
    <submittedName>
        <fullName evidence="1">Uncharacterized protein</fullName>
    </submittedName>
</protein>
<accession>A0ABS4KSS0</accession>
<proteinExistence type="predicted"/>
<sequence length="108" mass="12376">MDTTVNFYIVTDEPADESKKLYKSIKSNDPLYLNFRLGDTVVLNENDIEYSIVKTTKNLYNGEIDVYITKLKTKAEVMNEIEDLANKTMKTVLDSIKDALDSDEDINK</sequence>
<evidence type="ECO:0000313" key="1">
    <source>
        <dbReference type="EMBL" id="MBP2031899.1"/>
    </source>
</evidence>
<reference evidence="1 2" key="1">
    <citation type="submission" date="2021-03" db="EMBL/GenBank/DDBJ databases">
        <title>Genomic Encyclopedia of Type Strains, Phase IV (KMG-IV): sequencing the most valuable type-strain genomes for metagenomic binning, comparative biology and taxonomic classification.</title>
        <authorList>
            <person name="Goeker M."/>
        </authorList>
    </citation>
    <scope>NUCLEOTIDE SEQUENCE [LARGE SCALE GENOMIC DNA]</scope>
    <source>
        <strain evidence="1 2">DSM 28783</strain>
    </source>
</reference>
<name>A0ABS4KSS0_9CLOT</name>